<feature type="domain" description="Transcriptional coactivator p15 (PC4) C-terminal" evidence="12">
    <location>
        <begin position="172"/>
        <end position="222"/>
    </location>
</feature>
<evidence type="ECO:0000256" key="3">
    <source>
        <dbReference type="ARBA" id="ARBA00013386"/>
    </source>
</evidence>
<evidence type="ECO:0000256" key="11">
    <source>
        <dbReference type="SAM" id="MobiDB-lite"/>
    </source>
</evidence>
<comment type="subcellular location">
    <subcellularLocation>
        <location evidence="1">Nucleus</location>
    </subcellularLocation>
</comment>
<dbReference type="Proteomes" id="UP000694424">
    <property type="component" value="Unplaced"/>
</dbReference>
<sequence length="293" mass="33188">MASRSVSSSPPRARPLTGPLRADRGTAAARKDRTKERKITFFFFFKRIPVRHQGSSASFPPPPHAAPWRGPGRHPAAEPWRRLASGRSPAPTPLEGAGRRERVTKRRVPFKRLPPAAPPTWCRARAGIPPCVISASLVVQRSRAPSRTMPKSKELVSSSSSASDSDSEVDKKIGKMRYVSVRDFKGKVLIDIREYWMDQEGEMKPGRKGISLNPEQWNQLKEQISDIDDATCMEVLFCYVPYTDCSCAAEFIIQCKWYMKGEERRLHQIKYNYLTVMSDISTCFLTCPLRNFK</sequence>
<evidence type="ECO:0000256" key="7">
    <source>
        <dbReference type="ARBA" id="ARBA00023163"/>
    </source>
</evidence>
<feature type="compositionally biased region" description="Low complexity" evidence="11">
    <location>
        <begin position="1"/>
        <end position="15"/>
    </location>
</feature>
<comment type="similarity">
    <text evidence="2">Belongs to the transcriptional coactivator PC4 family.</text>
</comment>
<keyword evidence="6" id="KW-0010">Activator</keyword>
<feature type="region of interest" description="Disordered" evidence="11">
    <location>
        <begin position="53"/>
        <end position="101"/>
    </location>
</feature>
<dbReference type="InterPro" id="IPR045125">
    <property type="entry name" value="Sub1/Tcp4-like"/>
</dbReference>
<dbReference type="GO" id="GO:0003677">
    <property type="term" value="F:DNA binding"/>
    <property type="evidence" value="ECO:0007669"/>
    <property type="project" value="UniProtKB-KW"/>
</dbReference>
<dbReference type="SUPFAM" id="SSF54447">
    <property type="entry name" value="ssDNA-binding transcriptional regulator domain"/>
    <property type="match status" value="1"/>
</dbReference>
<proteinExistence type="inferred from homology"/>
<keyword evidence="14" id="KW-1185">Reference proteome</keyword>
<organism evidence="13 14">
    <name type="scientific">Apteryx owenii</name>
    <name type="common">Little spotted kiwi</name>
    <dbReference type="NCBI Taxonomy" id="8824"/>
    <lineage>
        <taxon>Eukaryota</taxon>
        <taxon>Metazoa</taxon>
        <taxon>Chordata</taxon>
        <taxon>Craniata</taxon>
        <taxon>Vertebrata</taxon>
        <taxon>Euteleostomi</taxon>
        <taxon>Archelosauria</taxon>
        <taxon>Archosauria</taxon>
        <taxon>Dinosauria</taxon>
        <taxon>Saurischia</taxon>
        <taxon>Theropoda</taxon>
        <taxon>Coelurosauria</taxon>
        <taxon>Aves</taxon>
        <taxon>Palaeognathae</taxon>
        <taxon>Apterygiformes</taxon>
        <taxon>Apterygidae</taxon>
        <taxon>Apteryx</taxon>
    </lineage>
</organism>
<evidence type="ECO:0000256" key="4">
    <source>
        <dbReference type="ARBA" id="ARBA00023015"/>
    </source>
</evidence>
<evidence type="ECO:0000256" key="9">
    <source>
        <dbReference type="ARBA" id="ARBA00024848"/>
    </source>
</evidence>
<dbReference type="GO" id="GO:0003713">
    <property type="term" value="F:transcription coactivator activity"/>
    <property type="evidence" value="ECO:0007669"/>
    <property type="project" value="InterPro"/>
</dbReference>
<evidence type="ECO:0000256" key="10">
    <source>
        <dbReference type="ARBA" id="ARBA00031984"/>
    </source>
</evidence>
<keyword evidence="4" id="KW-0805">Transcription regulation</keyword>
<evidence type="ECO:0000256" key="5">
    <source>
        <dbReference type="ARBA" id="ARBA00023125"/>
    </source>
</evidence>
<evidence type="ECO:0000256" key="2">
    <source>
        <dbReference type="ARBA" id="ARBA00009001"/>
    </source>
</evidence>
<reference evidence="13" key="2">
    <citation type="submission" date="2025-09" db="UniProtKB">
        <authorList>
            <consortium name="Ensembl"/>
        </authorList>
    </citation>
    <scope>IDENTIFICATION</scope>
</reference>
<feature type="compositionally biased region" description="Low complexity" evidence="11">
    <location>
        <begin position="155"/>
        <end position="164"/>
    </location>
</feature>
<dbReference type="GO" id="GO:0060261">
    <property type="term" value="P:positive regulation of transcription initiation by RNA polymerase II"/>
    <property type="evidence" value="ECO:0007669"/>
    <property type="project" value="InterPro"/>
</dbReference>
<protein>
    <recommendedName>
        <fullName evidence="3">Activated RNA polymerase II transcriptional coactivator p15</fullName>
    </recommendedName>
    <alternativeName>
        <fullName evidence="10">SUB1 homolog</fullName>
    </alternativeName>
</protein>
<evidence type="ECO:0000256" key="6">
    <source>
        <dbReference type="ARBA" id="ARBA00023159"/>
    </source>
</evidence>
<feature type="region of interest" description="Disordered" evidence="11">
    <location>
        <begin position="1"/>
        <end position="33"/>
    </location>
</feature>
<evidence type="ECO:0000313" key="13">
    <source>
        <dbReference type="Ensembl" id="ENSAOWP00000010271.1"/>
    </source>
</evidence>
<keyword evidence="5" id="KW-0238">DNA-binding</keyword>
<dbReference type="PANTHER" id="PTHR13215">
    <property type="entry name" value="RNA POLYMERASE II TRANSCRIPTIONAL COACTIVATOR"/>
    <property type="match status" value="1"/>
</dbReference>
<dbReference type="Pfam" id="PF02229">
    <property type="entry name" value="PC4"/>
    <property type="match status" value="1"/>
</dbReference>
<dbReference type="FunFam" id="2.30.31.10:FF:000001">
    <property type="entry name" value="Activated RNA polymerase II transcriptional coactivator p15"/>
    <property type="match status" value="1"/>
</dbReference>
<evidence type="ECO:0000313" key="14">
    <source>
        <dbReference type="Proteomes" id="UP000694424"/>
    </source>
</evidence>
<keyword evidence="8" id="KW-0539">Nucleus</keyword>
<evidence type="ECO:0000256" key="1">
    <source>
        <dbReference type="ARBA" id="ARBA00004123"/>
    </source>
</evidence>
<evidence type="ECO:0000256" key="8">
    <source>
        <dbReference type="ARBA" id="ARBA00023242"/>
    </source>
</evidence>
<dbReference type="GO" id="GO:0005634">
    <property type="term" value="C:nucleus"/>
    <property type="evidence" value="ECO:0007669"/>
    <property type="project" value="UniProtKB-SubCell"/>
</dbReference>
<dbReference type="Gene3D" id="2.30.31.10">
    <property type="entry name" value="Transcriptional Coactivator Pc4, Chain A"/>
    <property type="match status" value="1"/>
</dbReference>
<reference evidence="13" key="1">
    <citation type="submission" date="2025-08" db="UniProtKB">
        <authorList>
            <consortium name="Ensembl"/>
        </authorList>
    </citation>
    <scope>IDENTIFICATION</scope>
</reference>
<accession>A0A8B9PI55</accession>
<feature type="region of interest" description="Disordered" evidence="11">
    <location>
        <begin position="142"/>
        <end position="167"/>
    </location>
</feature>
<keyword evidence="7" id="KW-0804">Transcription</keyword>
<evidence type="ECO:0000259" key="12">
    <source>
        <dbReference type="Pfam" id="PF02229"/>
    </source>
</evidence>
<comment type="function">
    <text evidence="9">General coactivator that functions cooperatively with TAFs and mediates functional interactions between upstream activators and the general transcriptional machinery. May be involved in stabilizing the multiprotein transcription complex. Binds single-stranded DNA. Also binds, in vitro, non-specifically to double-stranded DNA (ds DNA).</text>
</comment>
<dbReference type="InterPro" id="IPR003173">
    <property type="entry name" value="PC4_C"/>
</dbReference>
<name>A0A8B9PI55_APTOW</name>
<dbReference type="AlphaFoldDB" id="A0A8B9PI55"/>
<feature type="compositionally biased region" description="Basic and acidic residues" evidence="11">
    <location>
        <begin position="21"/>
        <end position="33"/>
    </location>
</feature>
<dbReference type="Ensembl" id="ENSAOWT00000011684.1">
    <property type="protein sequence ID" value="ENSAOWP00000010271.1"/>
    <property type="gene ID" value="ENSAOWG00000007073.1"/>
</dbReference>
<dbReference type="InterPro" id="IPR009044">
    <property type="entry name" value="ssDNA-bd_transcriptional_reg"/>
</dbReference>